<evidence type="ECO:0000313" key="1">
    <source>
        <dbReference type="EMBL" id="KAH9300390.1"/>
    </source>
</evidence>
<reference evidence="1 2" key="1">
    <citation type="journal article" date="2021" name="Nat. Plants">
        <title>The Taxus genome provides insights into paclitaxel biosynthesis.</title>
        <authorList>
            <person name="Xiong X."/>
            <person name="Gou J."/>
            <person name="Liao Q."/>
            <person name="Li Y."/>
            <person name="Zhou Q."/>
            <person name="Bi G."/>
            <person name="Li C."/>
            <person name="Du R."/>
            <person name="Wang X."/>
            <person name="Sun T."/>
            <person name="Guo L."/>
            <person name="Liang H."/>
            <person name="Lu P."/>
            <person name="Wu Y."/>
            <person name="Zhang Z."/>
            <person name="Ro D.K."/>
            <person name="Shang Y."/>
            <person name="Huang S."/>
            <person name="Yan J."/>
        </authorList>
    </citation>
    <scope>NUCLEOTIDE SEQUENCE [LARGE SCALE GENOMIC DNA]</scope>
    <source>
        <strain evidence="1">Ta-2019</strain>
    </source>
</reference>
<dbReference type="AlphaFoldDB" id="A0AA38CHH3"/>
<evidence type="ECO:0000313" key="2">
    <source>
        <dbReference type="Proteomes" id="UP000824469"/>
    </source>
</evidence>
<sequence>KDDIGRVVSCSSLLKEQVLPLWQFSEVSFINTKGKGRIQIALLNFSTFKLDARYAIVFPNLLM</sequence>
<dbReference type="EMBL" id="JAHRHJ020000009">
    <property type="protein sequence ID" value="KAH9300390.1"/>
    <property type="molecule type" value="Genomic_DNA"/>
</dbReference>
<gene>
    <name evidence="1" type="ORF">KI387_011973</name>
</gene>
<name>A0AA38CHH3_TAXCH</name>
<feature type="non-terminal residue" evidence="1">
    <location>
        <position position="63"/>
    </location>
</feature>
<dbReference type="Proteomes" id="UP000824469">
    <property type="component" value="Unassembled WGS sequence"/>
</dbReference>
<proteinExistence type="predicted"/>
<accession>A0AA38CHH3</accession>
<keyword evidence="2" id="KW-1185">Reference proteome</keyword>
<organism evidence="1 2">
    <name type="scientific">Taxus chinensis</name>
    <name type="common">Chinese yew</name>
    <name type="synonym">Taxus wallichiana var. chinensis</name>
    <dbReference type="NCBI Taxonomy" id="29808"/>
    <lineage>
        <taxon>Eukaryota</taxon>
        <taxon>Viridiplantae</taxon>
        <taxon>Streptophyta</taxon>
        <taxon>Embryophyta</taxon>
        <taxon>Tracheophyta</taxon>
        <taxon>Spermatophyta</taxon>
        <taxon>Pinopsida</taxon>
        <taxon>Pinidae</taxon>
        <taxon>Conifers II</taxon>
        <taxon>Cupressales</taxon>
        <taxon>Taxaceae</taxon>
        <taxon>Taxus</taxon>
    </lineage>
</organism>
<protein>
    <submittedName>
        <fullName evidence="1">Uncharacterized protein</fullName>
    </submittedName>
</protein>
<comment type="caution">
    <text evidence="1">The sequence shown here is derived from an EMBL/GenBank/DDBJ whole genome shotgun (WGS) entry which is preliminary data.</text>
</comment>
<feature type="non-terminal residue" evidence="1">
    <location>
        <position position="1"/>
    </location>
</feature>